<dbReference type="SUPFAM" id="SSF48452">
    <property type="entry name" value="TPR-like"/>
    <property type="match status" value="1"/>
</dbReference>
<dbReference type="SMART" id="SM00530">
    <property type="entry name" value="HTH_XRE"/>
    <property type="match status" value="1"/>
</dbReference>
<dbReference type="RefSeq" id="WP_126556857.1">
    <property type="nucleotide sequence ID" value="NZ_BIFS01000002.1"/>
</dbReference>
<protein>
    <recommendedName>
        <fullName evidence="1">HTH cro/C1-type domain-containing protein</fullName>
    </recommendedName>
</protein>
<dbReference type="InterPro" id="IPR001387">
    <property type="entry name" value="Cro/C1-type_HTH"/>
</dbReference>
<reference evidence="3" key="1">
    <citation type="submission" date="2018-12" db="EMBL/GenBank/DDBJ databases">
        <title>Tengunoibacter tsumagoiensis gen. nov., sp. nov., Dictyobacter kobayashii sp. nov., D. alpinus sp. nov., and D. joshuensis sp. nov. and description of Dictyobacteraceae fam. nov. within the order Ktedonobacterales isolated from Tengu-no-mugimeshi.</title>
        <authorList>
            <person name="Wang C.M."/>
            <person name="Zheng Y."/>
            <person name="Sakai Y."/>
            <person name="Toyoda A."/>
            <person name="Minakuchi Y."/>
            <person name="Abe K."/>
            <person name="Yokota A."/>
            <person name="Yabe S."/>
        </authorList>
    </citation>
    <scope>NUCLEOTIDE SEQUENCE [LARGE SCALE GENOMIC DNA]</scope>
    <source>
        <strain evidence="3">Uno11</strain>
    </source>
</reference>
<dbReference type="Pfam" id="PF13560">
    <property type="entry name" value="HTH_31"/>
    <property type="match status" value="1"/>
</dbReference>
<dbReference type="Gene3D" id="1.10.260.40">
    <property type="entry name" value="lambda repressor-like DNA-binding domains"/>
    <property type="match status" value="1"/>
</dbReference>
<keyword evidence="3" id="KW-1185">Reference proteome</keyword>
<name>A0A402AWF6_9CHLR</name>
<proteinExistence type="predicted"/>
<dbReference type="Proteomes" id="UP000287188">
    <property type="component" value="Unassembled WGS sequence"/>
</dbReference>
<organism evidence="2 3">
    <name type="scientific">Dictyobacter kobayashii</name>
    <dbReference type="NCBI Taxonomy" id="2014872"/>
    <lineage>
        <taxon>Bacteria</taxon>
        <taxon>Bacillati</taxon>
        <taxon>Chloroflexota</taxon>
        <taxon>Ktedonobacteria</taxon>
        <taxon>Ktedonobacterales</taxon>
        <taxon>Dictyobacteraceae</taxon>
        <taxon>Dictyobacter</taxon>
    </lineage>
</organism>
<dbReference type="SUPFAM" id="SSF47413">
    <property type="entry name" value="lambda repressor-like DNA-binding domains"/>
    <property type="match status" value="1"/>
</dbReference>
<dbReference type="AlphaFoldDB" id="A0A402AWF6"/>
<comment type="caution">
    <text evidence="2">The sequence shown here is derived from an EMBL/GenBank/DDBJ whole genome shotgun (WGS) entry which is preliminary data.</text>
</comment>
<evidence type="ECO:0000259" key="1">
    <source>
        <dbReference type="PROSITE" id="PS50943"/>
    </source>
</evidence>
<accession>A0A402AWF6</accession>
<dbReference type="Gene3D" id="1.25.40.10">
    <property type="entry name" value="Tetratricopeptide repeat domain"/>
    <property type="match status" value="1"/>
</dbReference>
<dbReference type="InterPro" id="IPR011990">
    <property type="entry name" value="TPR-like_helical_dom_sf"/>
</dbReference>
<dbReference type="InterPro" id="IPR010982">
    <property type="entry name" value="Lambda_DNA-bd_dom_sf"/>
</dbReference>
<feature type="domain" description="HTH cro/C1-type" evidence="1">
    <location>
        <begin position="10"/>
        <end position="65"/>
    </location>
</feature>
<dbReference type="GO" id="GO:0003677">
    <property type="term" value="F:DNA binding"/>
    <property type="evidence" value="ECO:0007669"/>
    <property type="project" value="InterPro"/>
</dbReference>
<dbReference type="CDD" id="cd00093">
    <property type="entry name" value="HTH_XRE"/>
    <property type="match status" value="1"/>
</dbReference>
<sequence>MDENAFGKLVRMYRLQRGWKQEELADRWGFSREYVSQIERGKRKLDKQEQVSRLADILGIPEERLASAGKSMPFRKLKTSSLSEGDDLLLQALIEPAQNTVKMSRLLWESNGGMVVDVEGSLRALAQRLDDALSLYRGQFTRPTLRMLAHTHEMLGRCSIERTATQEALSHFQVMYDIAEELGDPELKTLALINQAEMFRRRSWWEASFRRMEAAEKQAQQYPISKYLQGVLWKAYAINHFVYGHEQGFLRAIDHATEIAEDIDVDLDAVSQEFDKVDVLQVRAQGYTQLWQPEKALEIYPMTDMLRPFRSVRDQCSYSIIKAQAYCYVGDIDTGIDYALDGLRSAEICQSTRYVIRLQQMSDRLGTTAIGKDRRMQELRGMIFETLQKMTL</sequence>
<evidence type="ECO:0000313" key="2">
    <source>
        <dbReference type="EMBL" id="GCE23418.1"/>
    </source>
</evidence>
<dbReference type="OrthoDB" id="141540at2"/>
<gene>
    <name evidence="2" type="ORF">KDK_72180</name>
</gene>
<evidence type="ECO:0000313" key="3">
    <source>
        <dbReference type="Proteomes" id="UP000287188"/>
    </source>
</evidence>
<dbReference type="EMBL" id="BIFS01000002">
    <property type="protein sequence ID" value="GCE23418.1"/>
    <property type="molecule type" value="Genomic_DNA"/>
</dbReference>
<dbReference type="PROSITE" id="PS50943">
    <property type="entry name" value="HTH_CROC1"/>
    <property type="match status" value="1"/>
</dbReference>